<dbReference type="InterPro" id="IPR036361">
    <property type="entry name" value="SAP_dom_sf"/>
</dbReference>
<dbReference type="PANTHER" id="PTHR46551">
    <property type="entry name" value="SAP DOMAIN-CONTAINING RIBONUCLEOPROTEIN"/>
    <property type="match status" value="1"/>
</dbReference>
<gene>
    <name evidence="5" type="ORF">PaG_04218</name>
</gene>
<evidence type="ECO:0000256" key="2">
    <source>
        <dbReference type="ARBA" id="ARBA00046328"/>
    </source>
</evidence>
<dbReference type="InterPro" id="IPR003034">
    <property type="entry name" value="SAP_dom"/>
</dbReference>
<feature type="region of interest" description="Disordered" evidence="3">
    <location>
        <begin position="146"/>
        <end position="244"/>
    </location>
</feature>
<keyword evidence="1" id="KW-0597">Phosphoprotein</keyword>
<dbReference type="HOGENOM" id="CLU_1058435_0_0_1"/>
<feature type="domain" description="SAP" evidence="4">
    <location>
        <begin position="5"/>
        <end position="39"/>
    </location>
</feature>
<dbReference type="PROSITE" id="PS50800">
    <property type="entry name" value="SAP"/>
    <property type="match status" value="1"/>
</dbReference>
<evidence type="ECO:0000259" key="4">
    <source>
        <dbReference type="PROSITE" id="PS50800"/>
    </source>
</evidence>
<dbReference type="GO" id="GO:0016973">
    <property type="term" value="P:poly(A)+ mRNA export from nucleus"/>
    <property type="evidence" value="ECO:0007669"/>
    <property type="project" value="TreeGrafter"/>
</dbReference>
<reference evidence="5 6" key="1">
    <citation type="journal article" date="2014" name="Genome Announc.">
        <title>Genome sequence of the basidiomycetous fungus Pseudozyma aphidis DSM70725, an efficient producer of biosurfactant mannosylerythritol lipids.</title>
        <authorList>
            <person name="Lorenz S."/>
            <person name="Guenther M."/>
            <person name="Grumaz C."/>
            <person name="Rupp S."/>
            <person name="Zibek S."/>
            <person name="Sohn K."/>
        </authorList>
    </citation>
    <scope>NUCLEOTIDE SEQUENCE [LARGE SCALE GENOMIC DNA]</scope>
    <source>
        <strain evidence="6">ATCC 32657 / CBS 517.83 / DSM 70725 / JCM 10318 / NBRC 10182 / NRRL Y-7954 / St-0401</strain>
    </source>
</reference>
<comment type="similarity">
    <text evidence="2">Belongs to the SAP domain-containing ribonucleoprotein family.</text>
</comment>
<feature type="compositionally biased region" description="Low complexity" evidence="3">
    <location>
        <begin position="80"/>
        <end position="103"/>
    </location>
</feature>
<accession>W3VJM8</accession>
<proteinExistence type="inferred from homology"/>
<feature type="compositionally biased region" description="Low complexity" evidence="3">
    <location>
        <begin position="48"/>
        <end position="72"/>
    </location>
</feature>
<dbReference type="InterPro" id="IPR052240">
    <property type="entry name" value="SAP_domain_ribonucleoprotein"/>
</dbReference>
<comment type="caution">
    <text evidence="5">The sequence shown here is derived from an EMBL/GenBank/DDBJ whole genome shotgun (WGS) entry which is preliminary data.</text>
</comment>
<dbReference type="AlphaFoldDB" id="W3VJM8"/>
<dbReference type="Pfam" id="PF02037">
    <property type="entry name" value="SAP"/>
    <property type="match status" value="1"/>
</dbReference>
<dbReference type="SMART" id="SM00513">
    <property type="entry name" value="SAP"/>
    <property type="match status" value="1"/>
</dbReference>
<evidence type="ECO:0000313" key="6">
    <source>
        <dbReference type="Proteomes" id="UP000019462"/>
    </source>
</evidence>
<keyword evidence="6" id="KW-1185">Reference proteome</keyword>
<name>W3VJM8_MOEAP</name>
<dbReference type="Proteomes" id="UP000019462">
    <property type="component" value="Unassembled WGS sequence"/>
</dbReference>
<dbReference type="InterPro" id="IPR040746">
    <property type="entry name" value="THO1_MOS11_C"/>
</dbReference>
<evidence type="ECO:0000256" key="1">
    <source>
        <dbReference type="ARBA" id="ARBA00022553"/>
    </source>
</evidence>
<feature type="region of interest" description="Disordered" evidence="3">
    <location>
        <begin position="46"/>
        <end position="112"/>
    </location>
</feature>
<evidence type="ECO:0000313" key="5">
    <source>
        <dbReference type="EMBL" id="ETS61715.1"/>
    </source>
</evidence>
<dbReference type="OrthoDB" id="272357at2759"/>
<dbReference type="PANTHER" id="PTHR46551:SF1">
    <property type="entry name" value="SAP DOMAIN-CONTAINING RIBONUCLEOPROTEIN"/>
    <property type="match status" value="1"/>
</dbReference>
<dbReference type="SUPFAM" id="SSF68906">
    <property type="entry name" value="SAP domain"/>
    <property type="match status" value="1"/>
</dbReference>
<dbReference type="Pfam" id="PF18592">
    <property type="entry name" value="Tho1_MOS11_C"/>
    <property type="match status" value="1"/>
</dbReference>
<evidence type="ECO:0000256" key="3">
    <source>
        <dbReference type="SAM" id="MobiDB-lite"/>
    </source>
</evidence>
<organism evidence="5 6">
    <name type="scientific">Moesziomyces aphidis</name>
    <name type="common">Pseudozyma aphidis</name>
    <dbReference type="NCBI Taxonomy" id="84754"/>
    <lineage>
        <taxon>Eukaryota</taxon>
        <taxon>Fungi</taxon>
        <taxon>Dikarya</taxon>
        <taxon>Basidiomycota</taxon>
        <taxon>Ustilaginomycotina</taxon>
        <taxon>Ustilaginomycetes</taxon>
        <taxon>Ustilaginales</taxon>
        <taxon>Ustilaginaceae</taxon>
        <taxon>Moesziomyces</taxon>
    </lineage>
</organism>
<dbReference type="EMBL" id="AWNI01000014">
    <property type="protein sequence ID" value="ETS61715.1"/>
    <property type="molecule type" value="Genomic_DNA"/>
</dbReference>
<dbReference type="Gene3D" id="1.10.720.30">
    <property type="entry name" value="SAP domain"/>
    <property type="match status" value="1"/>
</dbReference>
<protein>
    <recommendedName>
        <fullName evidence="4">SAP domain-containing protein</fullName>
    </recommendedName>
</protein>
<sequence length="244" mass="25550">MEAKLQSLKVAELKALLTSAGLAVSGNKPDLIQRLLENPAATASLGGEAQEAAAAAEPAAAPEAVVEAASEPSPAPPAAAPASVSEAKAASPAASAAAVQASESEQRDALIRELEKRKARAAKFGQPLGEAERKLERAIKFGLAASDEADVAKLSQPLGAGAPTPKREGNKQNKAAQPAQRVESEEDKQQRLAALEAEKEKARKRAERFGLVPKESGEDADKKRKRDARFNNPDPTAEDKKLKT</sequence>
<dbReference type="GO" id="GO:0005634">
    <property type="term" value="C:nucleus"/>
    <property type="evidence" value="ECO:0007669"/>
    <property type="project" value="TreeGrafter"/>
</dbReference>